<keyword evidence="10 13" id="KW-0472">Membrane</keyword>
<evidence type="ECO:0000256" key="6">
    <source>
        <dbReference type="ARBA" id="ARBA00022679"/>
    </source>
</evidence>
<keyword evidence="7 14" id="KW-0812">Transmembrane</keyword>
<dbReference type="InterPro" id="IPR024194">
    <property type="entry name" value="Ac/AlaTfrase_AlgI/DltB"/>
</dbReference>
<evidence type="ECO:0000313" key="16">
    <source>
        <dbReference type="Proteomes" id="UP001523392"/>
    </source>
</evidence>
<evidence type="ECO:0000256" key="10">
    <source>
        <dbReference type="ARBA" id="ARBA00023136"/>
    </source>
</evidence>
<feature type="transmembrane region" description="Helical" evidence="14">
    <location>
        <begin position="115"/>
        <end position="137"/>
    </location>
</feature>
<dbReference type="InterPro" id="IPR004299">
    <property type="entry name" value="MBOAT_fam"/>
</dbReference>
<evidence type="ECO:0000256" key="9">
    <source>
        <dbReference type="ARBA" id="ARBA00022989"/>
    </source>
</evidence>
<evidence type="ECO:0000256" key="12">
    <source>
        <dbReference type="ARBA" id="ARBA00031030"/>
    </source>
</evidence>
<keyword evidence="9 14" id="KW-1133">Transmembrane helix</keyword>
<evidence type="ECO:0000256" key="2">
    <source>
        <dbReference type="ARBA" id="ARBA00005182"/>
    </source>
</evidence>
<dbReference type="RefSeq" id="WP_252955457.1">
    <property type="nucleotide sequence ID" value="NZ_JAFIRR010000154.1"/>
</dbReference>
<keyword evidence="8" id="KW-0016">Alginate biosynthesis</keyword>
<evidence type="ECO:0000256" key="8">
    <source>
        <dbReference type="ARBA" id="ARBA00022841"/>
    </source>
</evidence>
<feature type="transmembrane region" description="Helical" evidence="14">
    <location>
        <begin position="39"/>
        <end position="63"/>
    </location>
</feature>
<dbReference type="Pfam" id="PF03062">
    <property type="entry name" value="MBOAT"/>
    <property type="match status" value="1"/>
</dbReference>
<protein>
    <recommendedName>
        <fullName evidence="4">Probable alginate O-acetylase AlgI</fullName>
    </recommendedName>
    <alternativeName>
        <fullName evidence="12">Alginate biosynthesis protein AlgI</fullName>
    </alternativeName>
</protein>
<keyword evidence="5 13" id="KW-1003">Cell membrane</keyword>
<feature type="transmembrane region" description="Helical" evidence="14">
    <location>
        <begin position="149"/>
        <end position="169"/>
    </location>
</feature>
<evidence type="ECO:0000313" key="15">
    <source>
        <dbReference type="EMBL" id="MCO6418829.1"/>
    </source>
</evidence>
<dbReference type="Proteomes" id="UP001523392">
    <property type="component" value="Unassembled WGS sequence"/>
</dbReference>
<name>A0ABT1DCC3_9PROT</name>
<evidence type="ECO:0000256" key="3">
    <source>
        <dbReference type="ARBA" id="ARBA00010323"/>
    </source>
</evidence>
<comment type="similarity">
    <text evidence="3 13">Belongs to the membrane-bound acyltransferase family.</text>
</comment>
<dbReference type="InterPro" id="IPR051085">
    <property type="entry name" value="MB_O-acyltransferase"/>
</dbReference>
<dbReference type="InterPro" id="IPR028362">
    <property type="entry name" value="AlgI"/>
</dbReference>
<dbReference type="PIRSF" id="PIRSF500217">
    <property type="entry name" value="AlgI"/>
    <property type="match status" value="1"/>
</dbReference>
<comment type="caution">
    <text evidence="15">The sequence shown here is derived from an EMBL/GenBank/DDBJ whole genome shotgun (WGS) entry which is preliminary data.</text>
</comment>
<dbReference type="EMBL" id="JAFIRR010000154">
    <property type="protein sequence ID" value="MCO6418829.1"/>
    <property type="molecule type" value="Genomic_DNA"/>
</dbReference>
<reference evidence="15 16" key="1">
    <citation type="submission" date="2021-12" db="EMBL/GenBank/DDBJ databases">
        <title>Siccirubricoccus leaddurans sp. nov., a high concentration Zn2+ tolerance bacterium.</title>
        <authorList>
            <person name="Cao Y."/>
        </authorList>
    </citation>
    <scope>NUCLEOTIDE SEQUENCE [LARGE SCALE GENOMIC DNA]</scope>
    <source>
        <strain evidence="15 16">KC 17139</strain>
    </source>
</reference>
<feature type="transmembrane region" description="Helical" evidence="14">
    <location>
        <begin position="75"/>
        <end position="95"/>
    </location>
</feature>
<evidence type="ECO:0000256" key="13">
    <source>
        <dbReference type="PIRNR" id="PIRNR016636"/>
    </source>
</evidence>
<keyword evidence="16" id="KW-1185">Reference proteome</keyword>
<comment type="subcellular location">
    <subcellularLocation>
        <location evidence="1">Cell membrane</location>
        <topology evidence="1">Multi-pass membrane protein</topology>
    </subcellularLocation>
</comment>
<evidence type="ECO:0000256" key="4">
    <source>
        <dbReference type="ARBA" id="ARBA00016084"/>
    </source>
</evidence>
<feature type="transmembrane region" description="Helical" evidence="14">
    <location>
        <begin position="189"/>
        <end position="211"/>
    </location>
</feature>
<evidence type="ECO:0000256" key="11">
    <source>
        <dbReference type="ARBA" id="ARBA00023315"/>
    </source>
</evidence>
<evidence type="ECO:0000256" key="14">
    <source>
        <dbReference type="SAM" id="Phobius"/>
    </source>
</evidence>
<accession>A0ABT1DCC3</accession>
<proteinExistence type="inferred from homology"/>
<feature type="transmembrane region" description="Helical" evidence="14">
    <location>
        <begin position="359"/>
        <end position="376"/>
    </location>
</feature>
<comment type="pathway">
    <text evidence="2">Glycan biosynthesis; alginate biosynthesis.</text>
</comment>
<evidence type="ECO:0000256" key="5">
    <source>
        <dbReference type="ARBA" id="ARBA00022475"/>
    </source>
</evidence>
<dbReference type="PANTHER" id="PTHR13285">
    <property type="entry name" value="ACYLTRANSFERASE"/>
    <property type="match status" value="1"/>
</dbReference>
<evidence type="ECO:0000256" key="1">
    <source>
        <dbReference type="ARBA" id="ARBA00004651"/>
    </source>
</evidence>
<keyword evidence="11 13" id="KW-0012">Acyltransferase</keyword>
<feature type="transmembrane region" description="Helical" evidence="14">
    <location>
        <begin position="437"/>
        <end position="462"/>
    </location>
</feature>
<sequence length="464" mass="50803">MLFPTGVFALFFLLVFLAHWALRRHLLADRWLLLGASFVFYAHWSFELCFLLLALGLWAWGAGRLVAPGAHARPPWRLPLAVAGPLLVLGWFKYADFFLAEAGALLARFGLEAPPLLGIILPVGISFFCFQAISYILDVARGEARAEPSPLFVLVYIFFFPHLAAGPIVRAAHFLPQVAAPSDPRRIPFLMAGLLILGGLCKKLLLANTLATQLVDPVFRDPEGAAAADALLAIYGYAAQIWCDFSAYSDMAIGVAALLGFHFPRNFDQPYRAASLSEFWRRWHISLSSWLRDYLYIPLGGSRGGEARTARNLMLTMVLGGLWHGAAWRFVLWGALHGAGLVAERFLGLRGAVAGPRRWLGMLLTFHLVCLGWVLFRAPDMEGVGGILTALGRWEPALVATPLLAALTAFALALHLLPGDWVERLERRLVALPAPTLGVGFGVAILLIVTLGPSGVAPFIYFQF</sequence>
<evidence type="ECO:0000256" key="7">
    <source>
        <dbReference type="ARBA" id="ARBA00022692"/>
    </source>
</evidence>
<dbReference type="PIRSF" id="PIRSF016636">
    <property type="entry name" value="AlgI_DltB"/>
    <property type="match status" value="1"/>
</dbReference>
<feature type="transmembrane region" description="Helical" evidence="14">
    <location>
        <begin position="397"/>
        <end position="417"/>
    </location>
</feature>
<organism evidence="15 16">
    <name type="scientific">Siccirubricoccus soli</name>
    <dbReference type="NCBI Taxonomy" id="2899147"/>
    <lineage>
        <taxon>Bacteria</taxon>
        <taxon>Pseudomonadati</taxon>
        <taxon>Pseudomonadota</taxon>
        <taxon>Alphaproteobacteria</taxon>
        <taxon>Acetobacterales</taxon>
        <taxon>Roseomonadaceae</taxon>
        <taxon>Siccirubricoccus</taxon>
    </lineage>
</organism>
<gene>
    <name evidence="15" type="ORF">JYK14_22090</name>
</gene>
<keyword evidence="6 13" id="KW-0808">Transferase</keyword>
<dbReference type="PANTHER" id="PTHR13285:SF23">
    <property type="entry name" value="TEICHOIC ACID D-ALANYLTRANSFERASE"/>
    <property type="match status" value="1"/>
</dbReference>